<dbReference type="GO" id="GO:0099128">
    <property type="term" value="C:mitochondrial [2Fe-2S] assembly complex"/>
    <property type="evidence" value="ECO:0007669"/>
    <property type="project" value="UniProtKB-ARBA"/>
</dbReference>
<protein>
    <recommendedName>
        <fullName evidence="14">Acyl carrier protein</fullName>
    </recommendedName>
</protein>
<proteinExistence type="inferred from homology"/>
<dbReference type="Gene3D" id="1.10.1200.10">
    <property type="entry name" value="ACP-like"/>
    <property type="match status" value="1"/>
</dbReference>
<keyword evidence="6 14" id="KW-0444">Lipid biosynthesis</keyword>
<evidence type="ECO:0000256" key="6">
    <source>
        <dbReference type="ARBA" id="ARBA00022516"/>
    </source>
</evidence>
<dbReference type="NCBIfam" id="TIGR00517">
    <property type="entry name" value="acyl_carrier"/>
    <property type="match status" value="1"/>
</dbReference>
<keyword evidence="7" id="KW-0597">Phosphoprotein</keyword>
<dbReference type="PANTHER" id="PTHR20863">
    <property type="entry name" value="ACYL CARRIER PROTEIN"/>
    <property type="match status" value="1"/>
</dbReference>
<dbReference type="InterPro" id="IPR009081">
    <property type="entry name" value="PP-bd_ACP"/>
</dbReference>
<sequence length="124" mass="13323">MFRAIRATAALSRSAAYKGAAVAPIARNVAVMNFARMYSSGGLARSDIEKRVLDILAGFNKVDANKISLEANFNSDLGLDSLDTVEVVMAVEEEFSIEIPDKDADQIKSAADAVAYIGQREDAH</sequence>
<evidence type="ECO:0000256" key="14">
    <source>
        <dbReference type="RuleBase" id="RU000722"/>
    </source>
</evidence>
<reference evidence="16" key="1">
    <citation type="submission" date="2021-11" db="EMBL/GenBank/DDBJ databases">
        <authorList>
            <person name="Herlambang A."/>
            <person name="Guo Y."/>
            <person name="Takashima Y."/>
            <person name="Nishizawa T."/>
        </authorList>
    </citation>
    <scope>NUCLEOTIDE SEQUENCE</scope>
    <source>
        <strain evidence="16">E1425</strain>
    </source>
</reference>
<evidence type="ECO:0000259" key="15">
    <source>
        <dbReference type="PROSITE" id="PS50075"/>
    </source>
</evidence>
<keyword evidence="8" id="KW-0276">Fatty acid metabolism</keyword>
<keyword evidence="11" id="KW-0443">Lipid metabolism</keyword>
<dbReference type="InterPro" id="IPR006162">
    <property type="entry name" value="Ppantetheine_attach_site"/>
</dbReference>
<keyword evidence="10" id="KW-0249">Electron transport</keyword>
<dbReference type="OrthoDB" id="448946at2759"/>
<dbReference type="EMBL" id="BQFW01000015">
    <property type="protein sequence ID" value="GJJ78709.1"/>
    <property type="molecule type" value="Genomic_DNA"/>
</dbReference>
<evidence type="ECO:0000256" key="10">
    <source>
        <dbReference type="ARBA" id="ARBA00022982"/>
    </source>
</evidence>
<dbReference type="InterPro" id="IPR036736">
    <property type="entry name" value="ACP-like_sf"/>
</dbReference>
<comment type="pathway">
    <text evidence="2">Lipid metabolism; fatty acid biosynthesis.</text>
</comment>
<dbReference type="Proteomes" id="UP000827284">
    <property type="component" value="Unassembled WGS sequence"/>
</dbReference>
<evidence type="ECO:0000256" key="1">
    <source>
        <dbReference type="ARBA" id="ARBA00004173"/>
    </source>
</evidence>
<comment type="function">
    <text evidence="14">Carrier of the growing fatty acid chain in fatty acid biosynthesis.</text>
</comment>
<reference evidence="16" key="2">
    <citation type="journal article" date="2022" name="Microbiol. Resour. Announc.">
        <title>Whole-Genome Sequence of Entomortierella parvispora E1425, a Mucoromycotan Fungus Associated with Burkholderiaceae-Related Endosymbiotic Bacteria.</title>
        <authorList>
            <person name="Herlambang A."/>
            <person name="Guo Y."/>
            <person name="Takashima Y."/>
            <person name="Narisawa K."/>
            <person name="Ohta H."/>
            <person name="Nishizawa T."/>
        </authorList>
    </citation>
    <scope>NUCLEOTIDE SEQUENCE</scope>
    <source>
        <strain evidence="16">E1425</strain>
    </source>
</reference>
<dbReference type="PANTHER" id="PTHR20863:SF28">
    <property type="entry name" value="ACYL CARRIER PROTEIN, MITOCHONDRIAL"/>
    <property type="match status" value="1"/>
</dbReference>
<dbReference type="SUPFAM" id="SSF47336">
    <property type="entry name" value="ACP-like"/>
    <property type="match status" value="1"/>
</dbReference>
<evidence type="ECO:0000256" key="5">
    <source>
        <dbReference type="ARBA" id="ARBA00022450"/>
    </source>
</evidence>
<evidence type="ECO:0000256" key="8">
    <source>
        <dbReference type="ARBA" id="ARBA00022832"/>
    </source>
</evidence>
<dbReference type="NCBIfam" id="NF002148">
    <property type="entry name" value="PRK00982.1-2"/>
    <property type="match status" value="1"/>
</dbReference>
<keyword evidence="12" id="KW-0496">Mitochondrion</keyword>
<keyword evidence="4" id="KW-0813">Transport</keyword>
<gene>
    <name evidence="16" type="ORF">EMPS_11068</name>
</gene>
<dbReference type="PROSITE" id="PS00012">
    <property type="entry name" value="PHOSPHOPANTETHEINE"/>
    <property type="match status" value="1"/>
</dbReference>
<comment type="similarity">
    <text evidence="3">Belongs to the acyl carrier protein (ACP) family.</text>
</comment>
<keyword evidence="5 14" id="KW-0596">Phosphopantetheine</keyword>
<evidence type="ECO:0000256" key="9">
    <source>
        <dbReference type="ARBA" id="ARBA00022946"/>
    </source>
</evidence>
<evidence type="ECO:0000256" key="13">
    <source>
        <dbReference type="ARBA" id="ARBA00023160"/>
    </source>
</evidence>
<keyword evidence="9" id="KW-0809">Transit peptide</keyword>
<evidence type="ECO:0000256" key="4">
    <source>
        <dbReference type="ARBA" id="ARBA00022448"/>
    </source>
</evidence>
<evidence type="ECO:0000256" key="7">
    <source>
        <dbReference type="ARBA" id="ARBA00022553"/>
    </source>
</evidence>
<evidence type="ECO:0000313" key="17">
    <source>
        <dbReference type="Proteomes" id="UP000827284"/>
    </source>
</evidence>
<dbReference type="Pfam" id="PF00550">
    <property type="entry name" value="PP-binding"/>
    <property type="match status" value="1"/>
</dbReference>
<dbReference type="FunFam" id="1.10.1200.10:FF:000003">
    <property type="entry name" value="Acyl carrier protein"/>
    <property type="match status" value="1"/>
</dbReference>
<evidence type="ECO:0000256" key="12">
    <source>
        <dbReference type="ARBA" id="ARBA00023128"/>
    </source>
</evidence>
<dbReference type="GO" id="GO:0000035">
    <property type="term" value="F:acyl binding"/>
    <property type="evidence" value="ECO:0007669"/>
    <property type="project" value="TreeGrafter"/>
</dbReference>
<keyword evidence="13 14" id="KW-0275">Fatty acid biosynthesis</keyword>
<dbReference type="InterPro" id="IPR003231">
    <property type="entry name" value="ACP"/>
</dbReference>
<comment type="subcellular location">
    <subcellularLocation>
        <location evidence="1">Mitochondrion</location>
    </subcellularLocation>
</comment>
<dbReference type="AlphaFoldDB" id="A0A9P3HKY6"/>
<name>A0A9P3HKY6_9FUNG</name>
<organism evidence="16 17">
    <name type="scientific">Entomortierella parvispora</name>
    <dbReference type="NCBI Taxonomy" id="205924"/>
    <lineage>
        <taxon>Eukaryota</taxon>
        <taxon>Fungi</taxon>
        <taxon>Fungi incertae sedis</taxon>
        <taxon>Mucoromycota</taxon>
        <taxon>Mortierellomycotina</taxon>
        <taxon>Mortierellomycetes</taxon>
        <taxon>Mortierellales</taxon>
        <taxon>Mortierellaceae</taxon>
        <taxon>Entomortierella</taxon>
    </lineage>
</organism>
<keyword evidence="17" id="KW-1185">Reference proteome</keyword>
<accession>A0A9P3HKY6</accession>
<evidence type="ECO:0000256" key="3">
    <source>
        <dbReference type="ARBA" id="ARBA00010930"/>
    </source>
</evidence>
<dbReference type="GO" id="GO:0000036">
    <property type="term" value="F:acyl carrier activity"/>
    <property type="evidence" value="ECO:0007669"/>
    <property type="project" value="TreeGrafter"/>
</dbReference>
<comment type="caution">
    <text evidence="16">The sequence shown here is derived from an EMBL/GenBank/DDBJ whole genome shotgun (WGS) entry which is preliminary data.</text>
</comment>
<evidence type="ECO:0000313" key="16">
    <source>
        <dbReference type="EMBL" id="GJJ78709.1"/>
    </source>
</evidence>
<dbReference type="HAMAP" id="MF_01217">
    <property type="entry name" value="Acyl_carrier"/>
    <property type="match status" value="1"/>
</dbReference>
<feature type="domain" description="Carrier" evidence="15">
    <location>
        <begin position="46"/>
        <end position="121"/>
    </location>
</feature>
<evidence type="ECO:0000256" key="2">
    <source>
        <dbReference type="ARBA" id="ARBA00005194"/>
    </source>
</evidence>
<evidence type="ECO:0000256" key="11">
    <source>
        <dbReference type="ARBA" id="ARBA00023098"/>
    </source>
</evidence>
<dbReference type="PROSITE" id="PS50075">
    <property type="entry name" value="CARRIER"/>
    <property type="match status" value="1"/>
</dbReference>